<organism evidence="1 2">
    <name type="scientific">Nonomuraea mesophila</name>
    <dbReference type="NCBI Taxonomy" id="2530382"/>
    <lineage>
        <taxon>Bacteria</taxon>
        <taxon>Bacillati</taxon>
        <taxon>Actinomycetota</taxon>
        <taxon>Actinomycetes</taxon>
        <taxon>Streptosporangiales</taxon>
        <taxon>Streptosporangiaceae</taxon>
        <taxon>Nonomuraea</taxon>
    </lineage>
</organism>
<keyword evidence="2" id="KW-1185">Reference proteome</keyword>
<proteinExistence type="predicted"/>
<reference evidence="1 2" key="1">
    <citation type="submission" date="2019-03" db="EMBL/GenBank/DDBJ databases">
        <title>Draft genome sequences of novel Actinobacteria.</title>
        <authorList>
            <person name="Sahin N."/>
            <person name="Ay H."/>
            <person name="Saygin H."/>
        </authorList>
    </citation>
    <scope>NUCLEOTIDE SEQUENCE [LARGE SCALE GENOMIC DNA]</scope>
    <source>
        <strain evidence="1 2">6K102</strain>
    </source>
</reference>
<sequence>MKRVVISVAVVTSLTQLTGPAQTAPGRTPTSDAVRGTIRTDELVKVSDPFVAHFGQRRATVLLPREGDVVEQEELGDEVPYRLPGWAS</sequence>
<protein>
    <submittedName>
        <fullName evidence="1">Uncharacterized protein</fullName>
    </submittedName>
</protein>
<dbReference type="EMBL" id="SMLD01000035">
    <property type="protein sequence ID" value="TDE54004.1"/>
    <property type="molecule type" value="Genomic_DNA"/>
</dbReference>
<evidence type="ECO:0000313" key="1">
    <source>
        <dbReference type="EMBL" id="TDE54004.1"/>
    </source>
</evidence>
<comment type="caution">
    <text evidence="1">The sequence shown here is derived from an EMBL/GenBank/DDBJ whole genome shotgun (WGS) entry which is preliminary data.</text>
</comment>
<dbReference type="RefSeq" id="WP_132631071.1">
    <property type="nucleotide sequence ID" value="NZ_SMLD01000035.1"/>
</dbReference>
<evidence type="ECO:0000313" key="2">
    <source>
        <dbReference type="Proteomes" id="UP000295136"/>
    </source>
</evidence>
<gene>
    <name evidence="1" type="ORF">E1295_16005</name>
</gene>
<dbReference type="Proteomes" id="UP000295136">
    <property type="component" value="Unassembled WGS sequence"/>
</dbReference>
<accession>A0A4R5FM95</accession>
<name>A0A4R5FM95_9ACTN</name>
<dbReference type="AlphaFoldDB" id="A0A4R5FM95"/>